<comment type="caution">
    <text evidence="1">The sequence shown here is derived from an EMBL/GenBank/DDBJ whole genome shotgun (WGS) entry which is preliminary data.</text>
</comment>
<accession>A0ACC1WYY6</accession>
<sequence length="268" mass="30205">MKPEKEKAMDKSTCPGKKLDFNARLISTKRPSGFHEEEMCSKFQDTSDRIPFCWEQAPGKPKDSDRSDNIQDCETDQTPRLRIPPGRWHPPREFTSTSDDLQFFRNLHQDDGCDADIDDDYGADNNEDIFSDAVDVLSLTEAIDIVEKAEKGHGLDGFNLESLGHDESISPSYIIERFLPDATALAASSVLSLSKNLSRKLPYNSSQACVPQAARRSYSLPKGCGLEMLFPWRMKHRICGVKSPVRQENSANFQPGDQNSARNRSRFK</sequence>
<gene>
    <name evidence="1" type="ORF">OWV82_021293</name>
</gene>
<evidence type="ECO:0000313" key="1">
    <source>
        <dbReference type="EMBL" id="KAJ4704371.1"/>
    </source>
</evidence>
<name>A0ACC1WYY6_MELAZ</name>
<evidence type="ECO:0000313" key="2">
    <source>
        <dbReference type="Proteomes" id="UP001164539"/>
    </source>
</evidence>
<protein>
    <submittedName>
        <fullName evidence="1">Uncharacterized protein</fullName>
    </submittedName>
</protein>
<reference evidence="1 2" key="1">
    <citation type="journal article" date="2023" name="Science">
        <title>Complex scaffold remodeling in plant triterpene biosynthesis.</title>
        <authorList>
            <person name="De La Pena R."/>
            <person name="Hodgson H."/>
            <person name="Liu J.C."/>
            <person name="Stephenson M.J."/>
            <person name="Martin A.C."/>
            <person name="Owen C."/>
            <person name="Harkess A."/>
            <person name="Leebens-Mack J."/>
            <person name="Jimenez L.E."/>
            <person name="Osbourn A."/>
            <person name="Sattely E.S."/>
        </authorList>
    </citation>
    <scope>NUCLEOTIDE SEQUENCE [LARGE SCALE GENOMIC DNA]</scope>
    <source>
        <strain evidence="2">cv. JPN11</strain>
        <tissue evidence="1">Leaf</tissue>
    </source>
</reference>
<dbReference type="EMBL" id="CM051405">
    <property type="protein sequence ID" value="KAJ4704371.1"/>
    <property type="molecule type" value="Genomic_DNA"/>
</dbReference>
<organism evidence="1 2">
    <name type="scientific">Melia azedarach</name>
    <name type="common">Chinaberry tree</name>
    <dbReference type="NCBI Taxonomy" id="155640"/>
    <lineage>
        <taxon>Eukaryota</taxon>
        <taxon>Viridiplantae</taxon>
        <taxon>Streptophyta</taxon>
        <taxon>Embryophyta</taxon>
        <taxon>Tracheophyta</taxon>
        <taxon>Spermatophyta</taxon>
        <taxon>Magnoliopsida</taxon>
        <taxon>eudicotyledons</taxon>
        <taxon>Gunneridae</taxon>
        <taxon>Pentapetalae</taxon>
        <taxon>rosids</taxon>
        <taxon>malvids</taxon>
        <taxon>Sapindales</taxon>
        <taxon>Meliaceae</taxon>
        <taxon>Melia</taxon>
    </lineage>
</organism>
<keyword evidence="2" id="KW-1185">Reference proteome</keyword>
<proteinExistence type="predicted"/>
<dbReference type="Proteomes" id="UP001164539">
    <property type="component" value="Chromosome 12"/>
</dbReference>